<dbReference type="CDD" id="cd06676">
    <property type="entry name" value="PDZ13_MUPP1-like"/>
    <property type="match status" value="1"/>
</dbReference>
<dbReference type="CDD" id="cd06668">
    <property type="entry name" value="PDZ4_MUPP1-like"/>
    <property type="match status" value="1"/>
</dbReference>
<feature type="region of interest" description="Disordered" evidence="9">
    <location>
        <begin position="1038"/>
        <end position="1249"/>
    </location>
</feature>
<dbReference type="CDD" id="cd06673">
    <property type="entry name" value="PDZ10_MUPP1-PDZ8_PATJ-like"/>
    <property type="match status" value="1"/>
</dbReference>
<comment type="subcellular location">
    <subcellularLocation>
        <location evidence="1">Apical cell membrane</location>
    </subcellularLocation>
    <subcellularLocation>
        <location evidence="2">Cell junction</location>
        <location evidence="2">Tight junction</location>
    </subcellularLocation>
</comment>
<dbReference type="Gene3D" id="2.30.42.10">
    <property type="match status" value="13"/>
</dbReference>
<feature type="compositionally biased region" description="Polar residues" evidence="9">
    <location>
        <begin position="2054"/>
        <end position="2064"/>
    </location>
</feature>
<keyword evidence="5" id="KW-0597">Phosphoprotein</keyword>
<evidence type="ECO:0000256" key="3">
    <source>
        <dbReference type="ARBA" id="ARBA00022427"/>
    </source>
</evidence>
<dbReference type="InterPro" id="IPR036892">
    <property type="entry name" value="L27_dom_sf"/>
</dbReference>
<feature type="compositionally biased region" description="Pro residues" evidence="9">
    <location>
        <begin position="1139"/>
        <end position="1148"/>
    </location>
</feature>
<dbReference type="PROSITE" id="PS50106">
    <property type="entry name" value="PDZ"/>
    <property type="match status" value="13"/>
</dbReference>
<accession>K1R7T1</accession>
<evidence type="ECO:0000256" key="7">
    <source>
        <dbReference type="ARBA" id="ARBA00022949"/>
    </source>
</evidence>
<evidence type="ECO:0000256" key="4">
    <source>
        <dbReference type="ARBA" id="ARBA00022475"/>
    </source>
</evidence>
<feature type="region of interest" description="Disordered" evidence="9">
    <location>
        <begin position="1813"/>
        <end position="1866"/>
    </location>
</feature>
<feature type="region of interest" description="Disordered" evidence="9">
    <location>
        <begin position="1361"/>
        <end position="1431"/>
    </location>
</feature>
<dbReference type="CDD" id="cd06672">
    <property type="entry name" value="PDZ8_MUPP1-PDZ7_PATJ-PDZ2_INAD-like"/>
    <property type="match status" value="1"/>
</dbReference>
<evidence type="ECO:0000256" key="5">
    <source>
        <dbReference type="ARBA" id="ARBA00022553"/>
    </source>
</evidence>
<feature type="compositionally biased region" description="Low complexity" evidence="9">
    <location>
        <begin position="1204"/>
        <end position="1220"/>
    </location>
</feature>
<evidence type="ECO:0000256" key="2">
    <source>
        <dbReference type="ARBA" id="ARBA00004435"/>
    </source>
</evidence>
<dbReference type="CDD" id="cd06669">
    <property type="entry name" value="PDZ5_MUPP1-like"/>
    <property type="match status" value="1"/>
</dbReference>
<dbReference type="CDD" id="cd06674">
    <property type="entry name" value="PDZ11_MUPP1-PDZ9_PATJ-like"/>
    <property type="match status" value="1"/>
</dbReference>
<dbReference type="InParanoid" id="K1R7T1"/>
<dbReference type="GO" id="GO:0005923">
    <property type="term" value="C:bicellular tight junction"/>
    <property type="evidence" value="ECO:0007669"/>
    <property type="project" value="UniProtKB-SubCell"/>
</dbReference>
<evidence type="ECO:0000313" key="10">
    <source>
        <dbReference type="EMBL" id="EKC30021.1"/>
    </source>
</evidence>
<feature type="compositionally biased region" description="Low complexity" evidence="9">
    <location>
        <begin position="1149"/>
        <end position="1161"/>
    </location>
</feature>
<dbReference type="SUPFAM" id="SSF50156">
    <property type="entry name" value="PDZ domain-like"/>
    <property type="match status" value="13"/>
</dbReference>
<dbReference type="SUPFAM" id="SSF101288">
    <property type="entry name" value="L27 domain"/>
    <property type="match status" value="1"/>
</dbReference>
<dbReference type="Pfam" id="PF09045">
    <property type="entry name" value="L27_2"/>
    <property type="match status" value="1"/>
</dbReference>
<dbReference type="CDD" id="cd06667">
    <property type="entry name" value="PDZ2_MUPP1-like"/>
    <property type="match status" value="1"/>
</dbReference>
<dbReference type="Gene3D" id="1.10.287.650">
    <property type="entry name" value="L27 domain"/>
    <property type="match status" value="1"/>
</dbReference>
<dbReference type="InterPro" id="IPR004172">
    <property type="entry name" value="L27_dom"/>
</dbReference>
<feature type="compositionally biased region" description="Polar residues" evidence="9">
    <location>
        <begin position="1221"/>
        <end position="1236"/>
    </location>
</feature>
<proteinExistence type="predicted"/>
<dbReference type="PANTHER" id="PTHR19964:SF92">
    <property type="entry name" value="PATJ HOMOLOG"/>
    <property type="match status" value="1"/>
</dbReference>
<dbReference type="InterPro" id="IPR015132">
    <property type="entry name" value="L27_2"/>
</dbReference>
<feature type="compositionally biased region" description="Polar residues" evidence="9">
    <location>
        <begin position="978"/>
        <end position="1001"/>
    </location>
</feature>
<feature type="region of interest" description="Disordered" evidence="9">
    <location>
        <begin position="904"/>
        <end position="1018"/>
    </location>
</feature>
<keyword evidence="3" id="KW-0796">Tight junction</keyword>
<dbReference type="PROSITE" id="PS00018">
    <property type="entry name" value="EF_HAND_1"/>
    <property type="match status" value="1"/>
</dbReference>
<dbReference type="FunFam" id="2.30.42.10:FF:000125">
    <property type="entry name" value="PATJ, crumbs cell polarity complex component"/>
    <property type="match status" value="1"/>
</dbReference>
<keyword evidence="7" id="KW-0965">Cell junction</keyword>
<feature type="compositionally biased region" description="Pro residues" evidence="9">
    <location>
        <begin position="1365"/>
        <end position="1374"/>
    </location>
</feature>
<dbReference type="InterPro" id="IPR001478">
    <property type="entry name" value="PDZ"/>
</dbReference>
<dbReference type="PANTHER" id="PTHR19964">
    <property type="entry name" value="MULTIPLE PDZ DOMAIN PROTEIN"/>
    <property type="match status" value="1"/>
</dbReference>
<evidence type="ECO:0000256" key="9">
    <source>
        <dbReference type="SAM" id="MobiDB-lite"/>
    </source>
</evidence>
<dbReference type="CDD" id="cd06689">
    <property type="entry name" value="PDZ1_MUPP1-like"/>
    <property type="match status" value="1"/>
</dbReference>
<dbReference type="HOGENOM" id="CLU_229009_0_0_1"/>
<dbReference type="Pfam" id="PF00595">
    <property type="entry name" value="PDZ"/>
    <property type="match status" value="13"/>
</dbReference>
<dbReference type="FunFam" id="2.30.42.10:FF:000070">
    <property type="entry name" value="Multiple PDZ domain protein"/>
    <property type="match status" value="1"/>
</dbReference>
<dbReference type="CDD" id="cd06791">
    <property type="entry name" value="PDZ3_MUPP1-like"/>
    <property type="match status" value="1"/>
</dbReference>
<evidence type="ECO:0000256" key="1">
    <source>
        <dbReference type="ARBA" id="ARBA00004221"/>
    </source>
</evidence>
<dbReference type="FunFam" id="2.30.42.10:FF:000038">
    <property type="entry name" value="Multiple PDZ domain protein isoform X1"/>
    <property type="match status" value="1"/>
</dbReference>
<dbReference type="EMBL" id="JH818426">
    <property type="protein sequence ID" value="EKC30021.1"/>
    <property type="molecule type" value="Genomic_DNA"/>
</dbReference>
<feature type="compositionally biased region" description="Polar residues" evidence="9">
    <location>
        <begin position="1831"/>
        <end position="1846"/>
    </location>
</feature>
<gene>
    <name evidence="10" type="ORF">CGI_10010649</name>
</gene>
<keyword evidence="6" id="KW-0677">Repeat</keyword>
<reference evidence="10" key="1">
    <citation type="journal article" date="2012" name="Nature">
        <title>The oyster genome reveals stress adaptation and complexity of shell formation.</title>
        <authorList>
            <person name="Zhang G."/>
            <person name="Fang X."/>
            <person name="Guo X."/>
            <person name="Li L."/>
            <person name="Luo R."/>
            <person name="Xu F."/>
            <person name="Yang P."/>
            <person name="Zhang L."/>
            <person name="Wang X."/>
            <person name="Qi H."/>
            <person name="Xiong Z."/>
            <person name="Que H."/>
            <person name="Xie Y."/>
            <person name="Holland P.W."/>
            <person name="Paps J."/>
            <person name="Zhu Y."/>
            <person name="Wu F."/>
            <person name="Chen Y."/>
            <person name="Wang J."/>
            <person name="Peng C."/>
            <person name="Meng J."/>
            <person name="Yang L."/>
            <person name="Liu J."/>
            <person name="Wen B."/>
            <person name="Zhang N."/>
            <person name="Huang Z."/>
            <person name="Zhu Q."/>
            <person name="Feng Y."/>
            <person name="Mount A."/>
            <person name="Hedgecock D."/>
            <person name="Xu Z."/>
            <person name="Liu Y."/>
            <person name="Domazet-Loso T."/>
            <person name="Du Y."/>
            <person name="Sun X."/>
            <person name="Zhang S."/>
            <person name="Liu B."/>
            <person name="Cheng P."/>
            <person name="Jiang X."/>
            <person name="Li J."/>
            <person name="Fan D."/>
            <person name="Wang W."/>
            <person name="Fu W."/>
            <person name="Wang T."/>
            <person name="Wang B."/>
            <person name="Zhang J."/>
            <person name="Peng Z."/>
            <person name="Li Y."/>
            <person name="Li N."/>
            <person name="Wang J."/>
            <person name="Chen M."/>
            <person name="He Y."/>
            <person name="Tan F."/>
            <person name="Song X."/>
            <person name="Zheng Q."/>
            <person name="Huang R."/>
            <person name="Yang H."/>
            <person name="Du X."/>
            <person name="Chen L."/>
            <person name="Yang M."/>
            <person name="Gaffney P.M."/>
            <person name="Wang S."/>
            <person name="Luo L."/>
            <person name="She Z."/>
            <person name="Ming Y."/>
            <person name="Huang W."/>
            <person name="Zhang S."/>
            <person name="Huang B."/>
            <person name="Zhang Y."/>
            <person name="Qu T."/>
            <person name="Ni P."/>
            <person name="Miao G."/>
            <person name="Wang J."/>
            <person name="Wang Q."/>
            <person name="Steinberg C.E."/>
            <person name="Wang H."/>
            <person name="Li N."/>
            <person name="Qian L."/>
            <person name="Zhang G."/>
            <person name="Li Y."/>
            <person name="Yang H."/>
            <person name="Liu X."/>
            <person name="Wang J."/>
            <person name="Yin Y."/>
            <person name="Wang J."/>
        </authorList>
    </citation>
    <scope>NUCLEOTIDE SEQUENCE [LARGE SCALE GENOMIC DNA]</scope>
    <source>
        <strain evidence="10">05x7-T-G4-1.051#20</strain>
    </source>
</reference>
<feature type="region of interest" description="Disordered" evidence="9">
    <location>
        <begin position="2050"/>
        <end position="2091"/>
    </location>
</feature>
<name>K1R7T1_MAGGI</name>
<dbReference type="InterPro" id="IPR018247">
    <property type="entry name" value="EF_Hand_1_Ca_BS"/>
</dbReference>
<dbReference type="GO" id="GO:0016324">
    <property type="term" value="C:apical plasma membrane"/>
    <property type="evidence" value="ECO:0007669"/>
    <property type="project" value="UniProtKB-SubCell"/>
</dbReference>
<dbReference type="PROSITE" id="PS51022">
    <property type="entry name" value="L27"/>
    <property type="match status" value="1"/>
</dbReference>
<feature type="compositionally biased region" description="Low complexity" evidence="9">
    <location>
        <begin position="1237"/>
        <end position="1249"/>
    </location>
</feature>
<dbReference type="InterPro" id="IPR036034">
    <property type="entry name" value="PDZ_sf"/>
</dbReference>
<evidence type="ECO:0000256" key="8">
    <source>
        <dbReference type="ARBA" id="ARBA00023136"/>
    </source>
</evidence>
<dbReference type="SMART" id="SM00228">
    <property type="entry name" value="PDZ"/>
    <property type="match status" value="13"/>
</dbReference>
<sequence>MSTEAAISAPGTEQAVEYVEHLQTRLWDQGDHSMDDDLTSLLAMMESPLFRQILNLQESLQELKQVTQTYPVTEDNFEITYSGQLILNMPPNGVPPNQTLSDNAAAFSSEENLKAIATTPGYDEEFQKTIERVAKGREVETIKLFKPENMSLGFSVVGLKGENNEETGIFVQDIQPGGIAARDGRLREQDQILAIDGQPLDISHQEAIRILQSARGLVVLIIARGYQSPQFEPPQLVNEPVQGSAPNVQAEVQSEMVLNTEWTQIEVIDLENDGSGLGFGIFGGRSSGVIVKTILPGGVACRNGQLHSGDHILQIGDVNVRGMSSEQVAAVLRQSGREVRLIVARPVNEPSAYPTPHTPVVPTHQLDEHLQQINALLHGEHINQHMADELAAGMIQVHMQPGYNDVGADYPEVEYFDVTLMKDSQGLGITIAGYVGKDNTPDDLCGIFVKSVADCSAAAKDGRIQVNDQIIKVDNQPLHGFTNHQAVEVLRNTGQMVHLQLARFQHGPKYEKLQQYLAQPPYNPQQGMVIAPPPPSQMDGSMISPMDGPATIVSPMIEQPTQARMVNHVQQTPPTDPGPGQQVELQDITLNTDEDYSGDLSPDIEEAIKACWEPIVGSEFEVVVAQLSKFREGGGLGISLEGTVDVEKGVEVRPHHYIRFILSDGPVGINGRLKSGDELLEVNGRRLLGLNHKEVVGILKELPQHVRLVCARHKETENYTDQDKIENGYSTYLQSNYSGVNEVSPITERLVKAKSENTLASTDESVLQQMMKNKSRSLEELTNFKMWSIEPVVIELCKGDKGLGFSILDYKDPENLNKTVIVIKSLVPGGVAQVDGRLLPGDRLIFVNDEMLENASLDEAVNALKGAPKGIVRIGVKKALPLGGIEAHQQAELQHSFPFTNAGYPAPSFLPSPPSQPQYTSPDPVQRKFTEQYSSNENVVHKQTDSFYESDDEVTSPRKNKPVTSPRRSLDRRKRESTGSNVSYENSQVLLDIKNSNSQKETVQKKFPVPQPRSTSALHDYVNNMTPENLLSLTQEKLPADSKSPFESPRSESPADYENTTFALPTYEEATSGDLQPDFFNMNDLDLPAEAPPVPPRSESQEELFIETEQSLNHTPPDQPSDFEESPRSEKGGGSTPKRTPPPIPPKPKVVSPKVQQIVVKSAQKDSAPPPLPVSLPPALDEQIDHTEEELSIKNQSKHQKTASVDSQQSSSSDQPITSDLTNSHSPSIVNSTNHITSPSLSPLSSPRLARTLSGGADSLPVSLEKVIKIKKSRDPLGLTVEAVDKGANGCTVKTMTPLGAFSKDGRVQQGDYIVSINNESMRRITSAQARAIIRRASLQGLDVSVSYISKEDAAVYQETAANAPPTPPHPSMMPSPKANLSPLASPRNTKPDSSPERSPVQKTPETVTPRVKSLTADGSPATGNQTWGPPRTVELEREQGKSLGISIVGGRVDMFNIQMEHIISGIFIKHVLEDSPAGRNGTLKTGDRILEVDGKDLRNAAHDQAVDIIRHAKSPVKFVVQSLCDPACPRDLENDTKSVHSYDEASLAAGQTYQAVDVPLLESVVKLTKDADDSEEEDEFGYTKKKIQRQYGDLNGDLHVVDLNRGHGSLGINLAGNKDRNTMSVFVAGVQPEGIAGKDGRIQVGDELLEVNGQVLYGRSHLNASAIIKSLSTNVIKFVLLRRSDNLEHMAVKPLKMTAAVSHEDVTHSEDQDKNGNLTPLDVIQVVTLEKGASGLGFAIVEEVRDNQPGIFIRSITPGGVAAQDGQLSVGDQILEVGDKPLTGVHYEKAIEILRNMQGTIKLKVRKNSSEKKLSFSNTNHLDPEPGTKSVFQLQSAPGESSTDPNPADEAGEEESADPKTCPIIPGRETTIEIEKGRTGLGLSIVGGADTLLGAIIVHEVYEEGAAARDGRLWAGDQILEVNYEDLKDATHDYAIQVLRQTPSTVQIKVFRDDSQVKEEDIYDIFSVELTKKPGRGLGLSIVGKRNDVGVYISDIVKGGTAEADGRLMQGDQILAVNKEDMRNATQEYAAAVLKTLMGKVSLTVGRLKAGSRASSRKNSTPGSALKKSESSVSNKSKGGKHSKSHSEDLTHIRVVELEHDITGSLGLSIAGGIGSSIGDTAVIIANMTPAGPAAKSQKLKIGDQILSINDVQLDGMSHDEVVQLLKKPGTIKLTVSHGEETRVSVSGHTSRQVSTDMSQEYAELMAQDNVFQETLAPDEGPPPQCNTLHLNKGPEGLGFSIVGGHGSPHGDLPIYVKSVFSKGAAADEGSLKRGDQIISVNGQSLEGCTHDEAVSILKNTRGAVTMTVLTS</sequence>
<evidence type="ECO:0000256" key="6">
    <source>
        <dbReference type="ARBA" id="ARBA00022737"/>
    </source>
</evidence>
<organism evidence="10">
    <name type="scientific">Magallana gigas</name>
    <name type="common">Pacific oyster</name>
    <name type="synonym">Crassostrea gigas</name>
    <dbReference type="NCBI Taxonomy" id="29159"/>
    <lineage>
        <taxon>Eukaryota</taxon>
        <taxon>Metazoa</taxon>
        <taxon>Spiralia</taxon>
        <taxon>Lophotrochozoa</taxon>
        <taxon>Mollusca</taxon>
        <taxon>Bivalvia</taxon>
        <taxon>Autobranchia</taxon>
        <taxon>Pteriomorphia</taxon>
        <taxon>Ostreida</taxon>
        <taxon>Ostreoidea</taxon>
        <taxon>Ostreidae</taxon>
        <taxon>Magallana</taxon>
    </lineage>
</organism>
<protein>
    <submittedName>
        <fullName evidence="10">Multiple PDZ domain protein</fullName>
    </submittedName>
</protein>
<dbReference type="CDD" id="cd06670">
    <property type="entry name" value="PDZ6_MUPP1-like"/>
    <property type="match status" value="1"/>
</dbReference>
<dbReference type="InterPro" id="IPR051342">
    <property type="entry name" value="PDZ_scaffold"/>
</dbReference>
<dbReference type="CDD" id="cd06671">
    <property type="entry name" value="PDZ7_MUPP1-PD6_PATJ-like"/>
    <property type="match status" value="1"/>
</dbReference>
<feature type="compositionally biased region" description="Basic and acidic residues" evidence="9">
    <location>
        <begin position="1183"/>
        <end position="1192"/>
    </location>
</feature>
<keyword evidence="8" id="KW-0472">Membrane</keyword>
<keyword evidence="4" id="KW-1003">Cell membrane</keyword>